<keyword evidence="4" id="KW-1185">Reference proteome</keyword>
<evidence type="ECO:0000313" key="4">
    <source>
        <dbReference type="Proteomes" id="UP000030700"/>
    </source>
</evidence>
<comment type="subcellular location">
    <subcellularLocation>
        <location evidence="1">Cell envelope</location>
    </subcellularLocation>
</comment>
<name>A0A081BP90_9BACT</name>
<evidence type="ECO:0000259" key="2">
    <source>
        <dbReference type="Pfam" id="PF07940"/>
    </source>
</evidence>
<dbReference type="Pfam" id="PF07940">
    <property type="entry name" value="Hepar_II_III_C"/>
    <property type="match status" value="1"/>
</dbReference>
<dbReference type="InterPro" id="IPR012480">
    <property type="entry name" value="Hepar_II_III_C"/>
</dbReference>
<dbReference type="Gene3D" id="2.70.98.70">
    <property type="match status" value="1"/>
</dbReference>
<sequence>MLTDRYNHTFLKKHLLSQQQWRPFPQANDRNAWECIASNPHYRGLTQFLIQSAEQWQGVPWPTLPATLYMEFVRTGNRSHYEQFYFERRQRLAAFVLAECLEYRGRFLDDVVNGLWEIMGEVTWCIPAHARQIGPDYYTHDPLPRQSPEFVDLFACETAMVLAESLYLLQHELETLSFALCERLRSQILNRVVIPVETHYDFWWMKGELNWGPWCASNALGAAMYLIDDPARLALLSYKLMGVVERFIGTYGADGGCDEGPMYWGVAAGAMLIFLELLHSRTNGAVDIYDEPLIQNMGRFIVSTHLAGKWFANFADASAQIAIKQAVTYRYGERIQDTSMQQLALAFAANLRATSQEGASLLREHTGAALIHILRDLFWMPAERSAAANCQAETVWLPDVQVLLAREQPEDGQGLVLAAKGGHNGENHNHNDLGHCIIFLDGQPGIIDIGRATYTRQTFGPERYQLWFTRAAGHNAPIVNGVEQAAGRKFQVSNVAFTENETTQTLSMNLETAYPPEAGLRSLRRTITFEHGNPARIHIQDTFETESDAPTFEVNLFTPQQVRMLQAGTLLIQTQPRLLLLTFDPEHLRVEIAAVSVDDPTLRDIWGEQLRKIAFTCRHAGRTGDYSLLFRASDCEAR</sequence>
<dbReference type="AlphaFoldDB" id="A0A081BP90"/>
<evidence type="ECO:0000313" key="3">
    <source>
        <dbReference type="EMBL" id="GAK52206.1"/>
    </source>
</evidence>
<evidence type="ECO:0000256" key="1">
    <source>
        <dbReference type="ARBA" id="ARBA00004196"/>
    </source>
</evidence>
<dbReference type="STRING" id="1499966.U14_03457"/>
<protein>
    <recommendedName>
        <fullName evidence="2">Heparinase II/III-like C-terminal domain-containing protein</fullName>
    </recommendedName>
</protein>
<organism evidence="3">
    <name type="scientific">Candidatus Moduliflexus flocculans</name>
    <dbReference type="NCBI Taxonomy" id="1499966"/>
    <lineage>
        <taxon>Bacteria</taxon>
        <taxon>Candidatus Moduliflexota</taxon>
        <taxon>Candidatus Moduliflexia</taxon>
        <taxon>Candidatus Moduliflexales</taxon>
        <taxon>Candidatus Moduliflexaceae</taxon>
    </lineage>
</organism>
<gene>
    <name evidence="3" type="ORF">U14_03457</name>
</gene>
<dbReference type="EMBL" id="DF820458">
    <property type="protein sequence ID" value="GAK52206.1"/>
    <property type="molecule type" value="Genomic_DNA"/>
</dbReference>
<dbReference type="GO" id="GO:0030313">
    <property type="term" value="C:cell envelope"/>
    <property type="evidence" value="ECO:0007669"/>
    <property type="project" value="UniProtKB-SubCell"/>
</dbReference>
<feature type="domain" description="Heparinase II/III-like C-terminal" evidence="2">
    <location>
        <begin position="418"/>
        <end position="569"/>
    </location>
</feature>
<dbReference type="HOGENOM" id="CLU_023844_0_0_0"/>
<dbReference type="GO" id="GO:0016829">
    <property type="term" value="F:lyase activity"/>
    <property type="evidence" value="ECO:0007669"/>
    <property type="project" value="InterPro"/>
</dbReference>
<dbReference type="Proteomes" id="UP000030700">
    <property type="component" value="Unassembled WGS sequence"/>
</dbReference>
<dbReference type="Gene3D" id="1.50.10.100">
    <property type="entry name" value="Chondroitin AC/alginate lyase"/>
    <property type="match status" value="1"/>
</dbReference>
<reference evidence="3" key="1">
    <citation type="journal article" date="2015" name="PeerJ">
        <title>First genomic representation of candidate bacterial phylum KSB3 points to enhanced environmental sensing as a trigger of wastewater bulking.</title>
        <authorList>
            <person name="Sekiguchi Y."/>
            <person name="Ohashi A."/>
            <person name="Parks D.H."/>
            <person name="Yamauchi T."/>
            <person name="Tyson G.W."/>
            <person name="Hugenholtz P."/>
        </authorList>
    </citation>
    <scope>NUCLEOTIDE SEQUENCE [LARGE SCALE GENOMIC DNA]</scope>
</reference>
<accession>A0A081BP90</accession>
<dbReference type="SUPFAM" id="SSF48230">
    <property type="entry name" value="Chondroitin AC/alginate lyase"/>
    <property type="match status" value="1"/>
</dbReference>
<proteinExistence type="predicted"/>
<dbReference type="InterPro" id="IPR008929">
    <property type="entry name" value="Chondroitin_lyas"/>
</dbReference>